<dbReference type="GO" id="GO:0015098">
    <property type="term" value="F:molybdate ion transmembrane transporter activity"/>
    <property type="evidence" value="ECO:0007669"/>
    <property type="project" value="InterPro"/>
</dbReference>
<keyword evidence="2" id="KW-0812">Transmembrane</keyword>
<feature type="transmembrane region" description="Helical" evidence="2">
    <location>
        <begin position="408"/>
        <end position="427"/>
    </location>
</feature>
<evidence type="ECO:0000256" key="1">
    <source>
        <dbReference type="SAM" id="MobiDB-lite"/>
    </source>
</evidence>
<feature type="transmembrane region" description="Helical" evidence="2">
    <location>
        <begin position="182"/>
        <end position="199"/>
    </location>
</feature>
<dbReference type="InParanoid" id="A0A164ZFY7"/>
<keyword evidence="2" id="KW-1133">Transmembrane helix</keyword>
<feature type="transmembrane region" description="Helical" evidence="2">
    <location>
        <begin position="266"/>
        <end position="286"/>
    </location>
</feature>
<sequence length="440" mass="46683">MIFTQNIRRLHRYNVSTFRSSPLAEISGSLGDLGTLLPLLIALTISGSIKFPPSLVVGGLANILTGVFFGVPLPVQPMKAIAAVALSRSFSVGETQAAGIFMGIAVGVLSLTGLLKWLASVVPIPVVKGIQVGAGLSLILSAGSSLLQPLGWTSPSWADNLLWALFAFVFLLFASMFPRTPYALLITVLGLVLGIILTAKASPGGTGQIAPLPGFVSAPHAKDWKEGILYAGIGQLPLTVLNSIIAVSYLAAELLPEVPVPSTTHIGWSVALINLIGPWFGAMPLCHGSGGLAAQYRFGARSGASVIFLGVIKVILGLAAGDWLVNLLKRFPHALLGIMVVAAGLELTKVGESLNNTASDLWENAEVNEEDSGEGQKHFREPDQEERRQRWAVMMMTVGGMLTFRNDAVGFIAGMLCHATLNAPIWWRNRKAKRTGALRV</sequence>
<accession>A0A164ZFY7</accession>
<feature type="compositionally biased region" description="Basic and acidic residues" evidence="1">
    <location>
        <begin position="374"/>
        <end position="385"/>
    </location>
</feature>
<keyword evidence="2" id="KW-0472">Membrane</keyword>
<dbReference type="GeneID" id="28898733"/>
<organism evidence="3 4">
    <name type="scientific">Xylona heveae (strain CBS 132557 / TC161)</name>
    <dbReference type="NCBI Taxonomy" id="1328760"/>
    <lineage>
        <taxon>Eukaryota</taxon>
        <taxon>Fungi</taxon>
        <taxon>Dikarya</taxon>
        <taxon>Ascomycota</taxon>
        <taxon>Pezizomycotina</taxon>
        <taxon>Xylonomycetes</taxon>
        <taxon>Xylonales</taxon>
        <taxon>Xylonaceae</taxon>
        <taxon>Xylona</taxon>
    </lineage>
</organism>
<feature type="transmembrane region" description="Helical" evidence="2">
    <location>
        <begin position="157"/>
        <end position="176"/>
    </location>
</feature>
<dbReference type="PANTHER" id="PTHR31970">
    <property type="match status" value="1"/>
</dbReference>
<dbReference type="Proteomes" id="UP000076632">
    <property type="component" value="Unassembled WGS sequence"/>
</dbReference>
<reference evidence="3 4" key="1">
    <citation type="journal article" date="2016" name="Fungal Biol.">
        <title>The genome of Xylona heveae provides a window into fungal endophytism.</title>
        <authorList>
            <person name="Gazis R."/>
            <person name="Kuo A."/>
            <person name="Riley R."/>
            <person name="LaButti K."/>
            <person name="Lipzen A."/>
            <person name="Lin J."/>
            <person name="Amirebrahimi M."/>
            <person name="Hesse C.N."/>
            <person name="Spatafora J.W."/>
            <person name="Henrissat B."/>
            <person name="Hainaut M."/>
            <person name="Grigoriev I.V."/>
            <person name="Hibbett D.S."/>
        </authorList>
    </citation>
    <scope>NUCLEOTIDE SEQUENCE [LARGE SCALE GENOMIC DNA]</scope>
    <source>
        <strain evidence="3 4">TC161</strain>
    </source>
</reference>
<dbReference type="AlphaFoldDB" id="A0A164ZFY7"/>
<dbReference type="InterPro" id="IPR031563">
    <property type="entry name" value="MOT1/MOT2"/>
</dbReference>
<feature type="transmembrane region" description="Helical" evidence="2">
    <location>
        <begin position="228"/>
        <end position="251"/>
    </location>
</feature>
<evidence type="ECO:0000313" key="4">
    <source>
        <dbReference type="Proteomes" id="UP000076632"/>
    </source>
</evidence>
<protein>
    <submittedName>
        <fullName evidence="3">Sulfate transporter-like protein</fullName>
    </submittedName>
</protein>
<feature type="transmembrane region" description="Helical" evidence="2">
    <location>
        <begin position="29"/>
        <end position="49"/>
    </location>
</feature>
<feature type="region of interest" description="Disordered" evidence="1">
    <location>
        <begin position="366"/>
        <end position="385"/>
    </location>
</feature>
<dbReference type="OMA" id="GSMPVCH"/>
<feature type="transmembrane region" description="Helical" evidence="2">
    <location>
        <begin position="130"/>
        <end position="150"/>
    </location>
</feature>
<name>A0A164ZFY7_XYLHT</name>
<gene>
    <name evidence="3" type="ORF">L228DRAFT_251615</name>
</gene>
<feature type="transmembrane region" description="Helical" evidence="2">
    <location>
        <begin position="55"/>
        <end position="75"/>
    </location>
</feature>
<keyword evidence="4" id="KW-1185">Reference proteome</keyword>
<dbReference type="PANTHER" id="PTHR31970:SF9">
    <property type="entry name" value="MOLYBDATE TRANSPORTER 2"/>
    <property type="match status" value="1"/>
</dbReference>
<dbReference type="EMBL" id="KV407468">
    <property type="protein sequence ID" value="KZF19054.1"/>
    <property type="molecule type" value="Genomic_DNA"/>
</dbReference>
<dbReference type="Pfam" id="PF16983">
    <property type="entry name" value="MFS_MOT1"/>
    <property type="match status" value="2"/>
</dbReference>
<proteinExistence type="predicted"/>
<dbReference type="RefSeq" id="XP_018184609.1">
    <property type="nucleotide sequence ID" value="XM_018333596.1"/>
</dbReference>
<evidence type="ECO:0000313" key="3">
    <source>
        <dbReference type="EMBL" id="KZF19054.1"/>
    </source>
</evidence>
<evidence type="ECO:0000256" key="2">
    <source>
        <dbReference type="SAM" id="Phobius"/>
    </source>
</evidence>
<feature type="transmembrane region" description="Helical" evidence="2">
    <location>
        <begin position="96"/>
        <end position="118"/>
    </location>
</feature>
<dbReference type="STRING" id="1328760.A0A164ZFY7"/>
<feature type="transmembrane region" description="Helical" evidence="2">
    <location>
        <begin position="298"/>
        <end position="320"/>
    </location>
</feature>
<dbReference type="OrthoDB" id="5402974at2759"/>